<protein>
    <submittedName>
        <fullName evidence="1">Uncharacterized protein</fullName>
    </submittedName>
</protein>
<gene>
    <name evidence="1" type="ORF">FQN60_004841</name>
</gene>
<sequence length="95" mass="10858">MADREDTVAIPELRCLLQMDPNLKSYEKDFKRRSSSLDLMLLGSFSQPSCVSSTSSVVLWSEIFSSCLCRRCIFSLLLKRDGRFVIRGMIKIPPH</sequence>
<keyword evidence="2" id="KW-1185">Reference proteome</keyword>
<proteinExistence type="predicted"/>
<organism evidence="1 2">
    <name type="scientific">Etheostoma spectabile</name>
    <name type="common">orangethroat darter</name>
    <dbReference type="NCBI Taxonomy" id="54343"/>
    <lineage>
        <taxon>Eukaryota</taxon>
        <taxon>Metazoa</taxon>
        <taxon>Chordata</taxon>
        <taxon>Craniata</taxon>
        <taxon>Vertebrata</taxon>
        <taxon>Euteleostomi</taxon>
        <taxon>Actinopterygii</taxon>
        <taxon>Neopterygii</taxon>
        <taxon>Teleostei</taxon>
        <taxon>Neoteleostei</taxon>
        <taxon>Acanthomorphata</taxon>
        <taxon>Eupercaria</taxon>
        <taxon>Perciformes</taxon>
        <taxon>Percoidei</taxon>
        <taxon>Percidae</taxon>
        <taxon>Etheostomatinae</taxon>
        <taxon>Etheostoma</taxon>
    </lineage>
</organism>
<dbReference type="EMBL" id="VOFY01000003">
    <property type="protein sequence ID" value="KAA8594007.1"/>
    <property type="molecule type" value="Genomic_DNA"/>
</dbReference>
<reference evidence="1 2" key="1">
    <citation type="submission" date="2019-08" db="EMBL/GenBank/DDBJ databases">
        <title>A chromosome-level genome assembly, high-density linkage maps, and genome scans reveal the genomic architecture of hybrid incompatibilities underlying speciation via character displacement in darters (Percidae: Etheostominae).</title>
        <authorList>
            <person name="Moran R.L."/>
            <person name="Catchen J.M."/>
            <person name="Fuller R.C."/>
        </authorList>
    </citation>
    <scope>NUCLEOTIDE SEQUENCE [LARGE SCALE GENOMIC DNA]</scope>
    <source>
        <strain evidence="1">EspeVRDwgs_2016</strain>
        <tissue evidence="1">Muscle</tissue>
    </source>
</reference>
<accession>A0A5J5DKR0</accession>
<comment type="caution">
    <text evidence="1">The sequence shown here is derived from an EMBL/GenBank/DDBJ whole genome shotgun (WGS) entry which is preliminary data.</text>
</comment>
<dbReference type="AlphaFoldDB" id="A0A5J5DKR0"/>
<name>A0A5J5DKR0_9PERO</name>
<evidence type="ECO:0000313" key="2">
    <source>
        <dbReference type="Proteomes" id="UP000327493"/>
    </source>
</evidence>
<evidence type="ECO:0000313" key="1">
    <source>
        <dbReference type="EMBL" id="KAA8594007.1"/>
    </source>
</evidence>
<dbReference type="Proteomes" id="UP000327493">
    <property type="component" value="Chromosome 3"/>
</dbReference>